<protein>
    <submittedName>
        <fullName evidence="1">Histidine phosphatase family protein</fullName>
    </submittedName>
</protein>
<dbReference type="EMBL" id="JBFBVU010000010">
    <property type="protein sequence ID" value="MEV8467024.1"/>
    <property type="molecule type" value="Genomic_DNA"/>
</dbReference>
<gene>
    <name evidence="1" type="ORF">AB0T83_09560</name>
</gene>
<organism evidence="1 2">
    <name type="scientific">Meridianimarinicoccus marinus</name>
    <dbReference type="NCBI Taxonomy" id="3231483"/>
    <lineage>
        <taxon>Bacteria</taxon>
        <taxon>Pseudomonadati</taxon>
        <taxon>Pseudomonadota</taxon>
        <taxon>Alphaproteobacteria</taxon>
        <taxon>Rhodobacterales</taxon>
        <taxon>Paracoccaceae</taxon>
        <taxon>Meridianimarinicoccus</taxon>
    </lineage>
</organism>
<evidence type="ECO:0000313" key="2">
    <source>
        <dbReference type="Proteomes" id="UP001553161"/>
    </source>
</evidence>
<dbReference type="InterPro" id="IPR013078">
    <property type="entry name" value="His_Pase_superF_clade-1"/>
</dbReference>
<proteinExistence type="predicted"/>
<sequence length="168" mass="18328">MPKRLILMRHAKSSWQDTDLDDHARVLNARGRRSCDAIGPWLAAHDHVPDQILCSDSARTRQTWALLAPHFPPTPAPLLMPELYLASAKALRTALSEASGDTVALLAHNPGIGEFAARLVTAAPAHPRFGIYPTLATLVAEFPIDSWANLKLGTGKVLDFIVPRELTD</sequence>
<evidence type="ECO:0000313" key="1">
    <source>
        <dbReference type="EMBL" id="MEV8467024.1"/>
    </source>
</evidence>
<dbReference type="Gene3D" id="3.40.50.1240">
    <property type="entry name" value="Phosphoglycerate mutase-like"/>
    <property type="match status" value="1"/>
</dbReference>
<dbReference type="SMART" id="SM00855">
    <property type="entry name" value="PGAM"/>
    <property type="match status" value="1"/>
</dbReference>
<accession>A0ABV3L618</accession>
<reference evidence="1 2" key="1">
    <citation type="submission" date="2024-07" db="EMBL/GenBank/DDBJ databases">
        <authorList>
            <person name="Kang M."/>
        </authorList>
    </citation>
    <scope>NUCLEOTIDE SEQUENCE [LARGE SCALE GENOMIC DNA]</scope>
    <source>
        <strain evidence="1 2">DFM31</strain>
    </source>
</reference>
<dbReference type="CDD" id="cd07067">
    <property type="entry name" value="HP_PGM_like"/>
    <property type="match status" value="1"/>
</dbReference>
<dbReference type="Pfam" id="PF00300">
    <property type="entry name" value="His_Phos_1"/>
    <property type="match status" value="1"/>
</dbReference>
<name>A0ABV3L618_9RHOB</name>
<dbReference type="Proteomes" id="UP001553161">
    <property type="component" value="Unassembled WGS sequence"/>
</dbReference>
<dbReference type="PANTHER" id="PTHR47623:SF1">
    <property type="entry name" value="OS09G0287300 PROTEIN"/>
    <property type="match status" value="1"/>
</dbReference>
<dbReference type="RefSeq" id="WP_366192813.1">
    <property type="nucleotide sequence ID" value="NZ_JBFBVU010000010.1"/>
</dbReference>
<comment type="caution">
    <text evidence="1">The sequence shown here is derived from an EMBL/GenBank/DDBJ whole genome shotgun (WGS) entry which is preliminary data.</text>
</comment>
<dbReference type="SUPFAM" id="SSF53254">
    <property type="entry name" value="Phosphoglycerate mutase-like"/>
    <property type="match status" value="1"/>
</dbReference>
<dbReference type="InterPro" id="IPR029033">
    <property type="entry name" value="His_PPase_superfam"/>
</dbReference>
<dbReference type="PANTHER" id="PTHR47623">
    <property type="entry name" value="OS09G0287300 PROTEIN"/>
    <property type="match status" value="1"/>
</dbReference>
<keyword evidence="2" id="KW-1185">Reference proteome</keyword>